<reference evidence="10 11" key="1">
    <citation type="submission" date="2017-08" db="EMBL/GenBank/DDBJ databases">
        <title>Acidophilic green algal genome provides insights into adaptation to an acidic environment.</title>
        <authorList>
            <person name="Hirooka S."/>
            <person name="Hirose Y."/>
            <person name="Kanesaki Y."/>
            <person name="Higuchi S."/>
            <person name="Fujiwara T."/>
            <person name="Onuma R."/>
            <person name="Era A."/>
            <person name="Ohbayashi R."/>
            <person name="Uzuka A."/>
            <person name="Nozaki H."/>
            <person name="Yoshikawa H."/>
            <person name="Miyagishima S.Y."/>
        </authorList>
    </citation>
    <scope>NUCLEOTIDE SEQUENCE [LARGE SCALE GENOMIC DNA]</scope>
    <source>
        <strain evidence="10 11">NIES-2499</strain>
    </source>
</reference>
<dbReference type="InterPro" id="IPR008271">
    <property type="entry name" value="Ser/Thr_kinase_AS"/>
</dbReference>
<evidence type="ECO:0000313" key="11">
    <source>
        <dbReference type="Proteomes" id="UP000232323"/>
    </source>
</evidence>
<dbReference type="PANTHER" id="PTHR24350">
    <property type="entry name" value="SERINE/THREONINE-PROTEIN KINASE IAL-RELATED"/>
    <property type="match status" value="1"/>
</dbReference>
<evidence type="ECO:0000256" key="7">
    <source>
        <dbReference type="PIRSR" id="PIRSR630616-2"/>
    </source>
</evidence>
<dbReference type="AlphaFoldDB" id="A0A250XNP8"/>
<comment type="caution">
    <text evidence="10">The sequence shown here is derived from an EMBL/GenBank/DDBJ whole genome shotgun (WGS) entry which is preliminary data.</text>
</comment>
<keyword evidence="4" id="KW-0418">Kinase</keyword>
<evidence type="ECO:0000259" key="9">
    <source>
        <dbReference type="PROSITE" id="PS50011"/>
    </source>
</evidence>
<dbReference type="PROSITE" id="PS50011">
    <property type="entry name" value="PROTEIN_KINASE_DOM"/>
    <property type="match status" value="1"/>
</dbReference>
<keyword evidence="11" id="KW-1185">Reference proteome</keyword>
<dbReference type="SUPFAM" id="SSF56112">
    <property type="entry name" value="Protein kinase-like (PK-like)"/>
    <property type="match status" value="1"/>
</dbReference>
<dbReference type="OrthoDB" id="377346at2759"/>
<dbReference type="InterPro" id="IPR000719">
    <property type="entry name" value="Prot_kinase_dom"/>
</dbReference>
<proteinExistence type="predicted"/>
<evidence type="ECO:0000256" key="5">
    <source>
        <dbReference type="ARBA" id="ARBA00022840"/>
    </source>
</evidence>
<dbReference type="EMBL" id="BEGY01000128">
    <property type="protein sequence ID" value="GAX84569.1"/>
    <property type="molecule type" value="Genomic_DNA"/>
</dbReference>
<dbReference type="SMART" id="SM00220">
    <property type="entry name" value="S_TKc"/>
    <property type="match status" value="1"/>
</dbReference>
<feature type="binding site" evidence="7">
    <location>
        <position position="183"/>
    </location>
    <ligand>
        <name>ATP</name>
        <dbReference type="ChEBI" id="CHEBI:30616"/>
    </ligand>
</feature>
<accession>A0A250XNP8</accession>
<dbReference type="STRING" id="1157962.A0A250XNP8"/>
<dbReference type="Pfam" id="PF00069">
    <property type="entry name" value="Pkinase"/>
    <property type="match status" value="1"/>
</dbReference>
<keyword evidence="3 7" id="KW-0547">Nucleotide-binding</keyword>
<feature type="binding site" evidence="7">
    <location>
        <begin position="118"/>
        <end position="120"/>
    </location>
    <ligand>
        <name>ATP</name>
        <dbReference type="ChEBI" id="CHEBI:30616"/>
    </ligand>
</feature>
<dbReference type="GO" id="GO:0004674">
    <property type="term" value="F:protein serine/threonine kinase activity"/>
    <property type="evidence" value="ECO:0007669"/>
    <property type="project" value="UniProtKB-KW"/>
</dbReference>
<keyword evidence="2" id="KW-0808">Transferase</keyword>
<sequence length="476" mass="53036">MASINNLTLRLHASHVCVPYLGSTFGISSQLQRSSWCIADYNITEKLYKGYASSVYKATCKNSGQVVVLKVYTLAAVCDLYKFQIYREVHLHSRLSHENIVKMHAAFQEGDKIVMVQEFADGADLFTVLKKYGGRLSERLAVQLVLEPFMRVLHYLHSMGILHRDVKPENILFTKNMELKLGDFGLAIDLREEKAVTRAGTLDYMAPEILRCPFKARPDENKDNAQLQYAGGVDSWAVGVLTYELLVGYPPFYDKTREGTENLILHSAPVFPMGVTEEARSFINCALTKPAMHRVVIGDMLKHPWIEGYRSGRSLRHTFGNPVRSCCLASPDHITTAALRNSQQQGVSPWRFLAANQSPEGCDAEGLKSVSSINPGVVSGPMHSMQQHQQYRSVLLKSTLAPATAVMLPRQHSLPVAAITSQMTTSPHFPSSLVNDDQAPIMQAMRKPQDTFDCSLMLVIVIPQVGDMGDFIFIVF</sequence>
<evidence type="ECO:0000256" key="6">
    <source>
        <dbReference type="PIRSR" id="PIRSR630616-1"/>
    </source>
</evidence>
<dbReference type="Proteomes" id="UP000232323">
    <property type="component" value="Unassembled WGS sequence"/>
</dbReference>
<evidence type="ECO:0000256" key="2">
    <source>
        <dbReference type="ARBA" id="ARBA00022679"/>
    </source>
</evidence>
<dbReference type="Gene3D" id="1.10.510.10">
    <property type="entry name" value="Transferase(Phosphotransferase) domain 1"/>
    <property type="match status" value="1"/>
</dbReference>
<dbReference type="FunFam" id="1.10.510.10:FF:000813">
    <property type="entry name" value="Aurora-like kinase"/>
    <property type="match status" value="1"/>
</dbReference>
<organism evidence="10 11">
    <name type="scientific">Chlamydomonas eustigma</name>
    <dbReference type="NCBI Taxonomy" id="1157962"/>
    <lineage>
        <taxon>Eukaryota</taxon>
        <taxon>Viridiplantae</taxon>
        <taxon>Chlorophyta</taxon>
        <taxon>core chlorophytes</taxon>
        <taxon>Chlorophyceae</taxon>
        <taxon>CS clade</taxon>
        <taxon>Chlamydomonadales</taxon>
        <taxon>Chlamydomonadaceae</taxon>
        <taxon>Chlamydomonas</taxon>
    </lineage>
</organism>
<evidence type="ECO:0000256" key="4">
    <source>
        <dbReference type="ARBA" id="ARBA00022777"/>
    </source>
</evidence>
<keyword evidence="5 7" id="KW-0067">ATP-binding</keyword>
<evidence type="ECO:0000313" key="10">
    <source>
        <dbReference type="EMBL" id="GAX84569.1"/>
    </source>
</evidence>
<dbReference type="PROSITE" id="PS00108">
    <property type="entry name" value="PROTEIN_KINASE_ST"/>
    <property type="match status" value="1"/>
</dbReference>
<feature type="binding site" evidence="7">
    <location>
        <begin position="169"/>
        <end position="170"/>
    </location>
    <ligand>
        <name>ATP</name>
        <dbReference type="ChEBI" id="CHEBI:30616"/>
    </ligand>
</feature>
<feature type="cross-link" description="Glycyl lysine isopeptide (Lys-Gly) (interchain with G-Cter in SUMO2)" evidence="8">
    <location>
        <position position="167"/>
    </location>
</feature>
<feature type="active site" description="Proton acceptor" evidence="6">
    <location>
        <position position="165"/>
    </location>
</feature>
<protein>
    <recommendedName>
        <fullName evidence="9">Protein kinase domain-containing protein</fullName>
    </recommendedName>
</protein>
<evidence type="ECO:0000256" key="1">
    <source>
        <dbReference type="ARBA" id="ARBA00022527"/>
    </source>
</evidence>
<feature type="binding site" evidence="7">
    <location>
        <position position="70"/>
    </location>
    <ligand>
        <name>ATP</name>
        <dbReference type="ChEBI" id="CHEBI:30616"/>
    </ligand>
</feature>
<name>A0A250XNP8_9CHLO</name>
<evidence type="ECO:0000256" key="8">
    <source>
        <dbReference type="PIRSR" id="PIRSR630616-3"/>
    </source>
</evidence>
<feature type="domain" description="Protein kinase" evidence="9">
    <location>
        <begin position="41"/>
        <end position="306"/>
    </location>
</feature>
<dbReference type="InterPro" id="IPR011009">
    <property type="entry name" value="Kinase-like_dom_sf"/>
</dbReference>
<gene>
    <name evidence="10" type="ORF">CEUSTIGMA_g11990.t1</name>
</gene>
<dbReference type="GO" id="GO:0005524">
    <property type="term" value="F:ATP binding"/>
    <property type="evidence" value="ECO:0007669"/>
    <property type="project" value="UniProtKB-KW"/>
</dbReference>
<dbReference type="InterPro" id="IPR030616">
    <property type="entry name" value="Aur-like"/>
</dbReference>
<keyword evidence="1" id="KW-0723">Serine/threonine-protein kinase</keyword>
<evidence type="ECO:0000256" key="3">
    <source>
        <dbReference type="ARBA" id="ARBA00022741"/>
    </source>
</evidence>